<dbReference type="PANTHER" id="PTHR12358:SF106">
    <property type="entry name" value="LIPID KINASE YEGS"/>
    <property type="match status" value="1"/>
</dbReference>
<dbReference type="Proteomes" id="UP000660024">
    <property type="component" value="Unassembled WGS sequence"/>
</dbReference>
<dbReference type="GO" id="GO:0016301">
    <property type="term" value="F:kinase activity"/>
    <property type="evidence" value="ECO:0007669"/>
    <property type="project" value="UniProtKB-KW"/>
</dbReference>
<evidence type="ECO:0000256" key="1">
    <source>
        <dbReference type="ARBA" id="ARBA00022679"/>
    </source>
</evidence>
<feature type="domain" description="DAGKc" evidence="5">
    <location>
        <begin position="3"/>
        <end position="133"/>
    </location>
</feature>
<evidence type="ECO:0000256" key="3">
    <source>
        <dbReference type="ARBA" id="ARBA00022777"/>
    </source>
</evidence>
<dbReference type="InterPro" id="IPR045540">
    <property type="entry name" value="YegS/DAGK_C"/>
</dbReference>
<organism evidence="6 7">
    <name type="scientific">Pedobacter segetis</name>
    <dbReference type="NCBI Taxonomy" id="2793069"/>
    <lineage>
        <taxon>Bacteria</taxon>
        <taxon>Pseudomonadati</taxon>
        <taxon>Bacteroidota</taxon>
        <taxon>Sphingobacteriia</taxon>
        <taxon>Sphingobacteriales</taxon>
        <taxon>Sphingobacteriaceae</taxon>
        <taxon>Pedobacter</taxon>
    </lineage>
</organism>
<comment type="caution">
    <text evidence="6">The sequence shown here is derived from an EMBL/GenBank/DDBJ whole genome shotgun (WGS) entry which is preliminary data.</text>
</comment>
<name>A0ABS1BJS5_9SPHI</name>
<dbReference type="InterPro" id="IPR050187">
    <property type="entry name" value="Lipid_Phosphate_FormReg"/>
</dbReference>
<keyword evidence="7" id="KW-1185">Reference proteome</keyword>
<dbReference type="InterPro" id="IPR017438">
    <property type="entry name" value="ATP-NAD_kinase_N"/>
</dbReference>
<keyword evidence="3 6" id="KW-0418">Kinase</keyword>
<evidence type="ECO:0000256" key="4">
    <source>
        <dbReference type="ARBA" id="ARBA00022840"/>
    </source>
</evidence>
<proteinExistence type="predicted"/>
<dbReference type="PROSITE" id="PS50146">
    <property type="entry name" value="DAGK"/>
    <property type="match status" value="1"/>
</dbReference>
<protein>
    <submittedName>
        <fullName evidence="6">NAD(+)/NADH kinase</fullName>
    </submittedName>
</protein>
<evidence type="ECO:0000313" key="7">
    <source>
        <dbReference type="Proteomes" id="UP000660024"/>
    </source>
</evidence>
<gene>
    <name evidence="6" type="ORF">I5M32_08595</name>
</gene>
<accession>A0ABS1BJS5</accession>
<evidence type="ECO:0000256" key="2">
    <source>
        <dbReference type="ARBA" id="ARBA00022741"/>
    </source>
</evidence>
<dbReference type="Pfam" id="PF00781">
    <property type="entry name" value="DAGK_cat"/>
    <property type="match status" value="1"/>
</dbReference>
<sequence length="304" mass="34536">MEKTPLKVLFVINHKAGDQKKLDVKKIIDQHSKKHHYQYNHCLMDEDDLEAKISRELTNYQPDIIAALGGDGTVSLVSSLIYKTNIKLVIVPFGSANGMAKELQIPEDFNNSLDLIVKGKCVEIDLLKVNNEVSIHLADIGINARIVKRFQMDKKRGLLTYAKHLFFEVFILKTHRFKIESDGNNIKTKAFSLTFANATKYGTGAVINPTGKLNDGFFEICIVKPFPKWHIFKISWQMFNNTLAYSEFFEVLRCKKSLITCSKKSTLQVDGEIIGKVKEIELEILPKALKVMIDKNLIHPTLVN</sequence>
<dbReference type="SUPFAM" id="SSF111331">
    <property type="entry name" value="NAD kinase/diacylglycerol kinase-like"/>
    <property type="match status" value="1"/>
</dbReference>
<reference evidence="6 7" key="1">
    <citation type="submission" date="2020-12" db="EMBL/GenBank/DDBJ databases">
        <title>Bacterial novel species Pedobacter sp. SD-b isolated from soil.</title>
        <authorList>
            <person name="Jung H.-Y."/>
        </authorList>
    </citation>
    <scope>NUCLEOTIDE SEQUENCE [LARGE SCALE GENOMIC DNA]</scope>
    <source>
        <strain evidence="6 7">SD-b</strain>
    </source>
</reference>
<dbReference type="RefSeq" id="WP_200585822.1">
    <property type="nucleotide sequence ID" value="NZ_JAEHFY010000010.1"/>
</dbReference>
<dbReference type="Pfam" id="PF19279">
    <property type="entry name" value="YegS_C"/>
    <property type="match status" value="1"/>
</dbReference>
<dbReference type="PANTHER" id="PTHR12358">
    <property type="entry name" value="SPHINGOSINE KINASE"/>
    <property type="match status" value="1"/>
</dbReference>
<evidence type="ECO:0000259" key="5">
    <source>
        <dbReference type="PROSITE" id="PS50146"/>
    </source>
</evidence>
<keyword evidence="4" id="KW-0067">ATP-binding</keyword>
<evidence type="ECO:0000313" key="6">
    <source>
        <dbReference type="EMBL" id="MBK0383016.1"/>
    </source>
</evidence>
<dbReference type="InterPro" id="IPR001206">
    <property type="entry name" value="Diacylglycerol_kinase_cat_dom"/>
</dbReference>
<keyword evidence="1" id="KW-0808">Transferase</keyword>
<dbReference type="EMBL" id="JAEHFY010000010">
    <property type="protein sequence ID" value="MBK0383016.1"/>
    <property type="molecule type" value="Genomic_DNA"/>
</dbReference>
<dbReference type="Gene3D" id="3.40.50.10330">
    <property type="entry name" value="Probable inorganic polyphosphate/atp-NAD kinase, domain 1"/>
    <property type="match status" value="1"/>
</dbReference>
<dbReference type="SMART" id="SM00046">
    <property type="entry name" value="DAGKc"/>
    <property type="match status" value="1"/>
</dbReference>
<dbReference type="InterPro" id="IPR016064">
    <property type="entry name" value="NAD/diacylglycerol_kinase_sf"/>
</dbReference>
<dbReference type="Gene3D" id="2.60.200.40">
    <property type="match status" value="1"/>
</dbReference>
<keyword evidence="2" id="KW-0547">Nucleotide-binding</keyword>